<keyword evidence="3" id="KW-0206">Cytoskeleton</keyword>
<reference evidence="6 7" key="1">
    <citation type="journal article" date="2022" name="Gigascience">
        <title>A chromosome-level genome assembly and annotation of the desert horned lizard, Phrynosoma platyrhinos, provides insight into chromosomal rearrangements among reptiles.</title>
        <authorList>
            <person name="Koochekian N."/>
            <person name="Ascanio A."/>
            <person name="Farleigh K."/>
            <person name="Card D.C."/>
            <person name="Schield D.R."/>
            <person name="Castoe T.A."/>
            <person name="Jezkova T."/>
        </authorList>
    </citation>
    <scope>NUCLEOTIDE SEQUENCE [LARGE SCALE GENOMIC DNA]</scope>
    <source>
        <strain evidence="6">NK-2021</strain>
    </source>
</reference>
<keyword evidence="7" id="KW-1185">Reference proteome</keyword>
<keyword evidence="2" id="KW-0963">Cytoplasm</keyword>
<sequence length="279" mass="32253">MATEHSTEALRRYEQDITRLHELLDDANNELTQTGREKEASVLENERLQEQLYGFKQENQILHQKITESQNELDDMKLKTEDLYTDIARLKNILNSKDQENQDLLENCHRANERAERWETKFHQIEADCNSVRLELLNVESERHRLKERTESLEAEIEQHLASEKAYKSQICTLGKSLVKMEEELHKSQLEKVSVLSDLTSTRELCIKLDTSKELLTRQLNSATQEVERKMSYYSLAQDQEIILRLNGKLCPTEASSTAISNLEPGWGGVGEQGISDHV</sequence>
<dbReference type="EMBL" id="JAIPUX010001232">
    <property type="protein sequence ID" value="KAH0624629.1"/>
    <property type="molecule type" value="Genomic_DNA"/>
</dbReference>
<proteinExistence type="inferred from homology"/>
<evidence type="ECO:0000256" key="2">
    <source>
        <dbReference type="ARBA" id="ARBA00022490"/>
    </source>
</evidence>
<keyword evidence="5" id="KW-0175">Coiled coil</keyword>
<dbReference type="InterPro" id="IPR051877">
    <property type="entry name" value="Centriole_BasalBody_StrucProt"/>
</dbReference>
<name>A0ABQ7T4G5_PHRPL</name>
<feature type="coiled-coil region" evidence="5">
    <location>
        <begin position="10"/>
        <end position="163"/>
    </location>
</feature>
<organism evidence="6 7">
    <name type="scientific">Phrynosoma platyrhinos</name>
    <name type="common">Desert horned lizard</name>
    <dbReference type="NCBI Taxonomy" id="52577"/>
    <lineage>
        <taxon>Eukaryota</taxon>
        <taxon>Metazoa</taxon>
        <taxon>Chordata</taxon>
        <taxon>Craniata</taxon>
        <taxon>Vertebrata</taxon>
        <taxon>Euteleostomi</taxon>
        <taxon>Lepidosauria</taxon>
        <taxon>Squamata</taxon>
        <taxon>Bifurcata</taxon>
        <taxon>Unidentata</taxon>
        <taxon>Episquamata</taxon>
        <taxon>Toxicofera</taxon>
        <taxon>Iguania</taxon>
        <taxon>Phrynosomatidae</taxon>
        <taxon>Phrynosomatinae</taxon>
        <taxon>Phrynosoma</taxon>
    </lineage>
</organism>
<accession>A0ABQ7T4G5</accession>
<comment type="similarity">
    <text evidence="4">Belongs to the CEP135/TSGA10 family.</text>
</comment>
<dbReference type="PANTHER" id="PTHR20544:SF2">
    <property type="entry name" value="TESTIS SPECIFIC 10"/>
    <property type="match status" value="1"/>
</dbReference>
<evidence type="ECO:0000256" key="3">
    <source>
        <dbReference type="ARBA" id="ARBA00023212"/>
    </source>
</evidence>
<evidence type="ECO:0000256" key="1">
    <source>
        <dbReference type="ARBA" id="ARBA00004114"/>
    </source>
</evidence>
<protein>
    <submittedName>
        <fullName evidence="6">Uncharacterized protein</fullName>
    </submittedName>
</protein>
<gene>
    <name evidence="6" type="ORF">JD844_032287</name>
</gene>
<evidence type="ECO:0000256" key="4">
    <source>
        <dbReference type="ARBA" id="ARBA00038123"/>
    </source>
</evidence>
<evidence type="ECO:0000256" key="5">
    <source>
        <dbReference type="SAM" id="Coils"/>
    </source>
</evidence>
<dbReference type="Proteomes" id="UP000826234">
    <property type="component" value="Unassembled WGS sequence"/>
</dbReference>
<comment type="subcellular location">
    <subcellularLocation>
        <location evidence="1">Cytoplasm</location>
        <location evidence="1">Cytoskeleton</location>
        <location evidence="1">Microtubule organizing center</location>
        <location evidence="1">Centrosome</location>
        <location evidence="1">Centriole</location>
    </subcellularLocation>
</comment>
<comment type="caution">
    <text evidence="6">The sequence shown here is derived from an EMBL/GenBank/DDBJ whole genome shotgun (WGS) entry which is preliminary data.</text>
</comment>
<evidence type="ECO:0000313" key="7">
    <source>
        <dbReference type="Proteomes" id="UP000826234"/>
    </source>
</evidence>
<evidence type="ECO:0000313" key="6">
    <source>
        <dbReference type="EMBL" id="KAH0624629.1"/>
    </source>
</evidence>
<dbReference type="PANTHER" id="PTHR20544">
    <property type="entry name" value="CENTROSOMAL PROTEIN CEP135"/>
    <property type="match status" value="1"/>
</dbReference>